<accession>A0A6J2TH04</accession>
<organism evidence="2 3">
    <name type="scientific">Drosophila lebanonensis</name>
    <name type="common">Fruit fly</name>
    <name type="synonym">Scaptodrosophila lebanonensis</name>
    <dbReference type="NCBI Taxonomy" id="7225"/>
    <lineage>
        <taxon>Eukaryota</taxon>
        <taxon>Metazoa</taxon>
        <taxon>Ecdysozoa</taxon>
        <taxon>Arthropoda</taxon>
        <taxon>Hexapoda</taxon>
        <taxon>Insecta</taxon>
        <taxon>Pterygota</taxon>
        <taxon>Neoptera</taxon>
        <taxon>Endopterygota</taxon>
        <taxon>Diptera</taxon>
        <taxon>Brachycera</taxon>
        <taxon>Muscomorpha</taxon>
        <taxon>Ephydroidea</taxon>
        <taxon>Drosophilidae</taxon>
        <taxon>Scaptodrosophila</taxon>
    </lineage>
</organism>
<keyword evidence="1" id="KW-1133">Transmembrane helix</keyword>
<protein>
    <submittedName>
        <fullName evidence="3">Uncharacterized protein LOC115624250</fullName>
    </submittedName>
</protein>
<proteinExistence type="predicted"/>
<reference evidence="3" key="1">
    <citation type="submission" date="2025-08" db="UniProtKB">
        <authorList>
            <consortium name="RefSeq"/>
        </authorList>
    </citation>
    <scope>IDENTIFICATION</scope>
    <source>
        <strain evidence="3">11010-0011.00</strain>
        <tissue evidence="3">Whole body</tissue>
    </source>
</reference>
<name>A0A6J2TH04_DROLE</name>
<dbReference type="Proteomes" id="UP000504634">
    <property type="component" value="Unplaced"/>
</dbReference>
<keyword evidence="1" id="KW-0812">Transmembrane</keyword>
<dbReference type="RefSeq" id="XP_030374730.1">
    <property type="nucleotide sequence ID" value="XM_030518870.1"/>
</dbReference>
<feature type="transmembrane region" description="Helical" evidence="1">
    <location>
        <begin position="35"/>
        <end position="53"/>
    </location>
</feature>
<feature type="transmembrane region" description="Helical" evidence="1">
    <location>
        <begin position="59"/>
        <end position="76"/>
    </location>
</feature>
<dbReference type="AlphaFoldDB" id="A0A6J2TH04"/>
<dbReference type="GeneID" id="115624250"/>
<evidence type="ECO:0000313" key="3">
    <source>
        <dbReference type="RefSeq" id="XP_030374730.1"/>
    </source>
</evidence>
<sequence length="104" mass="11905">MFSTNHEASSEFPFLDRVRDWSKEHDIMSIDMTRIIALMLFFIIVCYTIVLVARLCMTIALPSFVVLVIIFLCRYIHENKLANGLAAIAEAFLSLVQKCFEVVS</sequence>
<evidence type="ECO:0000313" key="2">
    <source>
        <dbReference type="Proteomes" id="UP000504634"/>
    </source>
</evidence>
<keyword evidence="1" id="KW-0472">Membrane</keyword>
<keyword evidence="2" id="KW-1185">Reference proteome</keyword>
<evidence type="ECO:0000256" key="1">
    <source>
        <dbReference type="SAM" id="Phobius"/>
    </source>
</evidence>
<gene>
    <name evidence="3" type="primary">LOC115624250</name>
</gene>